<protein>
    <submittedName>
        <fullName evidence="3">Methionyl-tRNA formyltransferase</fullName>
    </submittedName>
</protein>
<dbReference type="PANTHER" id="PTHR11138:SF5">
    <property type="entry name" value="METHIONYL-TRNA FORMYLTRANSFERASE, MITOCHONDRIAL"/>
    <property type="match status" value="1"/>
</dbReference>
<dbReference type="CDD" id="cd08369">
    <property type="entry name" value="FMT_core"/>
    <property type="match status" value="1"/>
</dbReference>
<name>A0ABU0MZ89_9FIRM</name>
<dbReference type="SUPFAM" id="SSF53328">
    <property type="entry name" value="Formyltransferase"/>
    <property type="match status" value="1"/>
</dbReference>
<dbReference type="RefSeq" id="WP_307505002.1">
    <property type="nucleotide sequence ID" value="NZ_BAAACE010000028.1"/>
</dbReference>
<sequence length="284" mass="32545">MNILFMGGHELGSKTLEYLISNNVNIVGVVVSKNGDDWYRGVDEVANKFNLDLYEEKNINDQSFLNKIKLLYLDLIVCVNFDQILKKDIINLPTMGCINTHASLLPRYRGRAPLNWSMINGEQYSGVTVHFIDEGIDTGDIILQEKIKIDEDDYISDLLNKVKNTYPKIVLSAIQALESNNINLIKPDLSKGFYVNKRTKADGKIDFSKSSKDIVNFIKAISKPYPGAFLYYNNKKIIIWRATLNYDILPKYENLDIGTVIFNDFNLCIKLRDSMLIVTEYEFE</sequence>
<dbReference type="Gene3D" id="3.40.50.12230">
    <property type="match status" value="1"/>
</dbReference>
<keyword evidence="4" id="KW-1185">Reference proteome</keyword>
<proteinExistence type="predicted"/>
<dbReference type="PANTHER" id="PTHR11138">
    <property type="entry name" value="METHIONYL-TRNA FORMYLTRANSFERASE"/>
    <property type="match status" value="1"/>
</dbReference>
<evidence type="ECO:0000259" key="1">
    <source>
        <dbReference type="Pfam" id="PF00551"/>
    </source>
</evidence>
<dbReference type="InterPro" id="IPR036477">
    <property type="entry name" value="Formyl_transf_N_sf"/>
</dbReference>
<dbReference type="InterPro" id="IPR011034">
    <property type="entry name" value="Formyl_transferase-like_C_sf"/>
</dbReference>
<dbReference type="Pfam" id="PF00551">
    <property type="entry name" value="Formyl_trans_N"/>
    <property type="match status" value="1"/>
</dbReference>
<feature type="domain" description="Formyl transferase C-terminal" evidence="2">
    <location>
        <begin position="199"/>
        <end position="283"/>
    </location>
</feature>
<comment type="caution">
    <text evidence="3">The sequence shown here is derived from an EMBL/GenBank/DDBJ whole genome shotgun (WGS) entry which is preliminary data.</text>
</comment>
<accession>A0ABU0MZ89</accession>
<feature type="domain" description="Formyl transferase N-terminal" evidence="1">
    <location>
        <begin position="1"/>
        <end position="173"/>
    </location>
</feature>
<organism evidence="3 4">
    <name type="scientific">Paraclostridium ghonii</name>
    <dbReference type="NCBI Taxonomy" id="29358"/>
    <lineage>
        <taxon>Bacteria</taxon>
        <taxon>Bacillati</taxon>
        <taxon>Bacillota</taxon>
        <taxon>Clostridia</taxon>
        <taxon>Peptostreptococcales</taxon>
        <taxon>Peptostreptococcaceae</taxon>
        <taxon>Paraclostridium</taxon>
    </lineage>
</organism>
<reference evidence="3 4" key="1">
    <citation type="submission" date="2023-07" db="EMBL/GenBank/DDBJ databases">
        <title>Genomic Encyclopedia of Type Strains, Phase IV (KMG-IV): sequencing the most valuable type-strain genomes for metagenomic binning, comparative biology and taxonomic classification.</title>
        <authorList>
            <person name="Goeker M."/>
        </authorList>
    </citation>
    <scope>NUCLEOTIDE SEQUENCE [LARGE SCALE GENOMIC DNA]</scope>
    <source>
        <strain evidence="3 4">DSM 15049</strain>
    </source>
</reference>
<gene>
    <name evidence="3" type="ORF">QOZ92_001342</name>
</gene>
<evidence type="ECO:0000313" key="3">
    <source>
        <dbReference type="EMBL" id="MDQ0556229.1"/>
    </source>
</evidence>
<evidence type="ECO:0000313" key="4">
    <source>
        <dbReference type="Proteomes" id="UP001232584"/>
    </source>
</evidence>
<dbReference type="InterPro" id="IPR002376">
    <property type="entry name" value="Formyl_transf_N"/>
</dbReference>
<dbReference type="InterPro" id="IPR005793">
    <property type="entry name" value="Formyl_trans_C"/>
</dbReference>
<dbReference type="Pfam" id="PF02911">
    <property type="entry name" value="Formyl_trans_C"/>
    <property type="match status" value="1"/>
</dbReference>
<dbReference type="EMBL" id="JAUSWG010000004">
    <property type="protein sequence ID" value="MDQ0556229.1"/>
    <property type="molecule type" value="Genomic_DNA"/>
</dbReference>
<dbReference type="SUPFAM" id="SSF50486">
    <property type="entry name" value="FMT C-terminal domain-like"/>
    <property type="match status" value="1"/>
</dbReference>
<evidence type="ECO:0000259" key="2">
    <source>
        <dbReference type="Pfam" id="PF02911"/>
    </source>
</evidence>
<dbReference type="Proteomes" id="UP001232584">
    <property type="component" value="Unassembled WGS sequence"/>
</dbReference>